<dbReference type="Proteomes" id="UP001305606">
    <property type="component" value="Chromosome"/>
</dbReference>
<dbReference type="Gene3D" id="3.10.450.50">
    <property type="match status" value="1"/>
</dbReference>
<evidence type="ECO:0000313" key="3">
    <source>
        <dbReference type="Proteomes" id="UP001305606"/>
    </source>
</evidence>
<gene>
    <name evidence="2" type="ORF">PS467_02970</name>
</gene>
<sequence>MPSTSAASPEHLAHQALTRYLELCDVPRSPDASGTLADLFTPDAVWEGVGPLYTEKFGRTTGPAAIAAMLAAYLRPNPHFRANAHLLHPGTTHVEGDEVRGRWLMQQVSRYESGAAELIVARLDVTFRVAADGARIRHFRTERLFDAGLGPSASDLLQEAPR</sequence>
<dbReference type="InterPro" id="IPR037401">
    <property type="entry name" value="SnoaL-like"/>
</dbReference>
<dbReference type="RefSeq" id="WP_311033830.1">
    <property type="nucleotide sequence ID" value="NZ_CP117522.1"/>
</dbReference>
<protein>
    <submittedName>
        <fullName evidence="2">Nuclear transport factor 2 family protein</fullName>
    </submittedName>
</protein>
<dbReference type="EMBL" id="CP117522">
    <property type="protein sequence ID" value="WNE94359.1"/>
    <property type="molecule type" value="Genomic_DNA"/>
</dbReference>
<feature type="domain" description="SnoaL-like" evidence="1">
    <location>
        <begin position="14"/>
        <end position="140"/>
    </location>
</feature>
<organism evidence="2 3">
    <name type="scientific">Streptomyces luomodiensis</name>
    <dbReference type="NCBI Taxonomy" id="3026192"/>
    <lineage>
        <taxon>Bacteria</taxon>
        <taxon>Bacillati</taxon>
        <taxon>Actinomycetota</taxon>
        <taxon>Actinomycetes</taxon>
        <taxon>Kitasatosporales</taxon>
        <taxon>Streptomycetaceae</taxon>
        <taxon>Streptomyces</taxon>
    </lineage>
</organism>
<dbReference type="Pfam" id="PF13577">
    <property type="entry name" value="SnoaL_4"/>
    <property type="match status" value="1"/>
</dbReference>
<keyword evidence="3" id="KW-1185">Reference proteome</keyword>
<reference evidence="2 3" key="1">
    <citation type="submission" date="2023-02" db="EMBL/GenBank/DDBJ databases">
        <title>Streptomyces sp. SCA4-21 with antifungal activity against Fusarium oxysporum f. sp. cubense, Streptomyces sp. SCA2-17 with antifungal activity against Fusarium oxysporum f. sp. cubense.</title>
        <authorList>
            <person name="Qi D."/>
        </authorList>
    </citation>
    <scope>NUCLEOTIDE SEQUENCE [LARGE SCALE GENOMIC DNA]</scope>
    <source>
        <strain evidence="2 3">SCA4-21</strain>
    </source>
</reference>
<dbReference type="SUPFAM" id="SSF54427">
    <property type="entry name" value="NTF2-like"/>
    <property type="match status" value="1"/>
</dbReference>
<evidence type="ECO:0000259" key="1">
    <source>
        <dbReference type="Pfam" id="PF13577"/>
    </source>
</evidence>
<dbReference type="InterPro" id="IPR032710">
    <property type="entry name" value="NTF2-like_dom_sf"/>
</dbReference>
<proteinExistence type="predicted"/>
<name>A0ABY9UWV6_9ACTN</name>
<accession>A0ABY9UWV6</accession>
<evidence type="ECO:0000313" key="2">
    <source>
        <dbReference type="EMBL" id="WNE94359.1"/>
    </source>
</evidence>